<reference evidence="1" key="1">
    <citation type="submission" date="2020-02" db="EMBL/GenBank/DDBJ databases">
        <authorList>
            <person name="Palmer J.M."/>
        </authorList>
    </citation>
    <scope>NUCLEOTIDE SEQUENCE</scope>
    <source>
        <strain evidence="1">EPUS1.4</strain>
        <tissue evidence="1">Thallus</tissue>
    </source>
</reference>
<accession>A0A8H7A8X1</accession>
<keyword evidence="2" id="KW-1185">Reference proteome</keyword>
<dbReference type="EMBL" id="JAACFV010000186">
    <property type="protein sequence ID" value="KAF7503297.1"/>
    <property type="molecule type" value="Genomic_DNA"/>
</dbReference>
<organism evidence="1 2">
    <name type="scientific">Endocarpon pusillum</name>
    <dbReference type="NCBI Taxonomy" id="364733"/>
    <lineage>
        <taxon>Eukaryota</taxon>
        <taxon>Fungi</taxon>
        <taxon>Dikarya</taxon>
        <taxon>Ascomycota</taxon>
        <taxon>Pezizomycotina</taxon>
        <taxon>Eurotiomycetes</taxon>
        <taxon>Chaetothyriomycetidae</taxon>
        <taxon>Verrucariales</taxon>
        <taxon>Verrucariaceae</taxon>
        <taxon>Endocarpon</taxon>
    </lineage>
</organism>
<dbReference type="AlphaFoldDB" id="A0A8H7A8X1"/>
<protein>
    <recommendedName>
        <fullName evidence="3">Heterokaryon incompatibility domain-containing protein</fullName>
    </recommendedName>
</protein>
<name>A0A8H7A8X1_9EURO</name>
<dbReference type="PANTHER" id="PTHR10622:SF13">
    <property type="entry name" value="NACHT DOMAIN-CONTAINING PROTEIN"/>
    <property type="match status" value="1"/>
</dbReference>
<gene>
    <name evidence="1" type="ORF">GJ744_004019</name>
</gene>
<evidence type="ECO:0000313" key="2">
    <source>
        <dbReference type="Proteomes" id="UP000606974"/>
    </source>
</evidence>
<evidence type="ECO:0008006" key="3">
    <source>
        <dbReference type="Google" id="ProtNLM"/>
    </source>
</evidence>
<dbReference type="Proteomes" id="UP000606974">
    <property type="component" value="Unassembled WGS sequence"/>
</dbReference>
<comment type="caution">
    <text evidence="1">The sequence shown here is derived from an EMBL/GenBank/DDBJ whole genome shotgun (WGS) entry which is preliminary data.</text>
</comment>
<sequence>MFRWYQRAQVCYVYLSDVSSSVLEGDSPTSLRRKPAIRKSKWFTRGWTLQELIALARVEFFSKEWNSLGDKQSVLLTLHERTGIAVRALEGSPMTIFTIEERMLWAKGRETTREEDAAYSLLDIFDIYMPLIYSKR</sequence>
<proteinExistence type="predicted"/>
<dbReference type="PANTHER" id="PTHR10622">
    <property type="entry name" value="HET DOMAIN-CONTAINING PROTEIN"/>
    <property type="match status" value="1"/>
</dbReference>
<evidence type="ECO:0000313" key="1">
    <source>
        <dbReference type="EMBL" id="KAF7503297.1"/>
    </source>
</evidence>
<dbReference type="OrthoDB" id="674604at2759"/>